<feature type="domain" description="Helicase C-terminal" evidence="7">
    <location>
        <begin position="325"/>
        <end position="487"/>
    </location>
</feature>
<dbReference type="EMBL" id="JASJQH010001173">
    <property type="protein sequence ID" value="KAK9761907.1"/>
    <property type="molecule type" value="Genomic_DNA"/>
</dbReference>
<evidence type="ECO:0000313" key="9">
    <source>
        <dbReference type="EMBL" id="KAK9761907.1"/>
    </source>
</evidence>
<dbReference type="PROSITE" id="PS51194">
    <property type="entry name" value="HELICASE_CTER"/>
    <property type="match status" value="1"/>
</dbReference>
<dbReference type="PANTHER" id="PTHR47960">
    <property type="entry name" value="DEAD-BOX ATP-DEPENDENT RNA HELICASE 50"/>
    <property type="match status" value="1"/>
</dbReference>
<evidence type="ECO:0000256" key="4">
    <source>
        <dbReference type="ARBA" id="ARBA00022840"/>
    </source>
</evidence>
<dbReference type="InterPro" id="IPR027417">
    <property type="entry name" value="P-loop_NTPase"/>
</dbReference>
<comment type="caution">
    <text evidence="9">The sequence shown here is derived from an EMBL/GenBank/DDBJ whole genome shotgun (WGS) entry which is preliminary data.</text>
</comment>
<evidence type="ECO:0000256" key="1">
    <source>
        <dbReference type="ARBA" id="ARBA00022741"/>
    </source>
</evidence>
<evidence type="ECO:0000256" key="2">
    <source>
        <dbReference type="ARBA" id="ARBA00022801"/>
    </source>
</evidence>
<evidence type="ECO:0000259" key="8">
    <source>
        <dbReference type="PROSITE" id="PS51195"/>
    </source>
</evidence>
<organism evidence="9 10">
    <name type="scientific">Basidiobolus ranarum</name>
    <dbReference type="NCBI Taxonomy" id="34480"/>
    <lineage>
        <taxon>Eukaryota</taxon>
        <taxon>Fungi</taxon>
        <taxon>Fungi incertae sedis</taxon>
        <taxon>Zoopagomycota</taxon>
        <taxon>Entomophthoromycotina</taxon>
        <taxon>Basidiobolomycetes</taxon>
        <taxon>Basidiobolales</taxon>
        <taxon>Basidiobolaceae</taxon>
        <taxon>Basidiobolus</taxon>
    </lineage>
</organism>
<accession>A0ABR2WK61</accession>
<evidence type="ECO:0000259" key="7">
    <source>
        <dbReference type="PROSITE" id="PS51194"/>
    </source>
</evidence>
<evidence type="ECO:0000256" key="3">
    <source>
        <dbReference type="ARBA" id="ARBA00022806"/>
    </source>
</evidence>
<feature type="domain" description="Helicase ATP-binding" evidence="6">
    <location>
        <begin position="71"/>
        <end position="286"/>
    </location>
</feature>
<name>A0ABR2WK61_9FUNG</name>
<keyword evidence="3" id="KW-0347">Helicase</keyword>
<dbReference type="InterPro" id="IPR011545">
    <property type="entry name" value="DEAD/DEAH_box_helicase_dom"/>
</dbReference>
<feature type="domain" description="DEAD-box RNA helicase Q" evidence="8">
    <location>
        <begin position="40"/>
        <end position="68"/>
    </location>
</feature>
<dbReference type="SMART" id="SM00490">
    <property type="entry name" value="HELICc"/>
    <property type="match status" value="1"/>
</dbReference>
<dbReference type="InterPro" id="IPR014014">
    <property type="entry name" value="RNA_helicase_DEAD_Q_motif"/>
</dbReference>
<dbReference type="CDD" id="cd18787">
    <property type="entry name" value="SF2_C_DEAD"/>
    <property type="match status" value="1"/>
</dbReference>
<dbReference type="PROSITE" id="PS51192">
    <property type="entry name" value="HELICASE_ATP_BIND_1"/>
    <property type="match status" value="1"/>
</dbReference>
<feature type="short sequence motif" description="Q motif" evidence="5">
    <location>
        <begin position="40"/>
        <end position="68"/>
    </location>
</feature>
<dbReference type="InterPro" id="IPR014001">
    <property type="entry name" value="Helicase_ATP-bd"/>
</dbReference>
<dbReference type="Proteomes" id="UP001479436">
    <property type="component" value="Unassembled WGS sequence"/>
</dbReference>
<proteinExistence type="predicted"/>
<keyword evidence="10" id="KW-1185">Reference proteome</keyword>
<dbReference type="Pfam" id="PF00271">
    <property type="entry name" value="Helicase_C"/>
    <property type="match status" value="1"/>
</dbReference>
<reference evidence="9 10" key="1">
    <citation type="submission" date="2023-04" db="EMBL/GenBank/DDBJ databases">
        <title>Genome of Basidiobolus ranarum AG-B5.</title>
        <authorList>
            <person name="Stajich J.E."/>
            <person name="Carter-House D."/>
            <person name="Gryganskyi A."/>
        </authorList>
    </citation>
    <scope>NUCLEOTIDE SEQUENCE [LARGE SCALE GENOMIC DNA]</scope>
    <source>
        <strain evidence="9 10">AG-B5</strain>
    </source>
</reference>
<dbReference type="PROSITE" id="PS51195">
    <property type="entry name" value="Q_MOTIF"/>
    <property type="match status" value="1"/>
</dbReference>
<dbReference type="Pfam" id="PF00270">
    <property type="entry name" value="DEAD"/>
    <property type="match status" value="1"/>
</dbReference>
<gene>
    <name evidence="9" type="ORF">K7432_012837</name>
</gene>
<evidence type="ECO:0008006" key="11">
    <source>
        <dbReference type="Google" id="ProtNLM"/>
    </source>
</evidence>
<keyword evidence="4" id="KW-0067">ATP-binding</keyword>
<dbReference type="InterPro" id="IPR001650">
    <property type="entry name" value="Helicase_C-like"/>
</dbReference>
<evidence type="ECO:0000313" key="10">
    <source>
        <dbReference type="Proteomes" id="UP001479436"/>
    </source>
</evidence>
<evidence type="ECO:0000259" key="6">
    <source>
        <dbReference type="PROSITE" id="PS51192"/>
    </source>
</evidence>
<dbReference type="SMART" id="SM00487">
    <property type="entry name" value="DEXDc"/>
    <property type="match status" value="1"/>
</dbReference>
<evidence type="ECO:0000256" key="5">
    <source>
        <dbReference type="PROSITE-ProRule" id="PRU00552"/>
    </source>
</evidence>
<keyword evidence="2" id="KW-0378">Hydrolase</keyword>
<dbReference type="Gene3D" id="3.40.50.300">
    <property type="entry name" value="P-loop containing nucleotide triphosphate hydrolases"/>
    <property type="match status" value="2"/>
</dbReference>
<keyword evidence="1" id="KW-0547">Nucleotide-binding</keyword>
<sequence>MNYILRVPKTFESLRAVTCHSRIQILNSKLFHTSLQSRSQEWERLGIHQRLIDNLVKNGFNTPLEIQKKAIPTINRGANVIFTAETGSGKTLSYLIPIISNILENKLSAPPKVIAPVALTLVPSKELVWQVASVLNKIIDPDMNIRTVMNPYLEVGTDKSEAQILVTTPGSIMTKKVSKLDDLEKLLERTRYCVFDEVDMLFSESFSGSTQQLLSFLKNRKFRNFSEGMTNPDSDWDSDIGLPKDLLSQDIENEFQSNRQFIFLGATLPPVTNRKSLRGSLNKKFPNAITISTQGLHRTVPQLEEKFLRIDSNTGNETDIKSHRTLELIIEQVKNQQRNGRIIVFGNNISNVDSYYSFVSDSLAKFNIKSDQIRCLKVHKNVNRVEREEILKQLTKPADDEGISILFCTDLLARGLDIPDVNTVIQTDFATNVLNYLHRSGRTARAGKSGEVINLITPQDEDMAKVIEAAAQGDAVLDIDDQDTKEDSDVANPSVKGSLSQHFSRNRTFRKKIKKGNLKI</sequence>
<protein>
    <recommendedName>
        <fullName evidence="11">RNA helicase</fullName>
    </recommendedName>
</protein>
<dbReference type="SUPFAM" id="SSF52540">
    <property type="entry name" value="P-loop containing nucleoside triphosphate hydrolases"/>
    <property type="match status" value="1"/>
</dbReference>